<evidence type="ECO:0000313" key="4">
    <source>
        <dbReference type="Proteomes" id="UP000594262"/>
    </source>
</evidence>
<dbReference type="AlphaFoldDB" id="A0A7M6DPK3"/>
<name>A0A7M6DPK3_9CNID</name>
<keyword evidence="2" id="KW-1133">Transmembrane helix</keyword>
<protein>
    <submittedName>
        <fullName evidence="3">Uncharacterized protein</fullName>
    </submittedName>
</protein>
<feature type="transmembrane region" description="Helical" evidence="2">
    <location>
        <begin position="12"/>
        <end position="33"/>
    </location>
</feature>
<feature type="region of interest" description="Disordered" evidence="1">
    <location>
        <begin position="215"/>
        <end position="243"/>
    </location>
</feature>
<feature type="region of interest" description="Disordered" evidence="1">
    <location>
        <begin position="111"/>
        <end position="158"/>
    </location>
</feature>
<proteinExistence type="predicted"/>
<organism evidence="3 4">
    <name type="scientific">Clytia hemisphaerica</name>
    <dbReference type="NCBI Taxonomy" id="252671"/>
    <lineage>
        <taxon>Eukaryota</taxon>
        <taxon>Metazoa</taxon>
        <taxon>Cnidaria</taxon>
        <taxon>Hydrozoa</taxon>
        <taxon>Hydroidolina</taxon>
        <taxon>Leptothecata</taxon>
        <taxon>Obeliida</taxon>
        <taxon>Clytiidae</taxon>
        <taxon>Clytia</taxon>
    </lineage>
</organism>
<keyword evidence="4" id="KW-1185">Reference proteome</keyword>
<dbReference type="Proteomes" id="UP000594262">
    <property type="component" value="Unplaced"/>
</dbReference>
<evidence type="ECO:0000313" key="3">
    <source>
        <dbReference type="EnsemblMetazoa" id="CLYHEMP020466.1"/>
    </source>
</evidence>
<keyword evidence="2" id="KW-0812">Transmembrane</keyword>
<feature type="compositionally biased region" description="Low complexity" evidence="1">
    <location>
        <begin position="128"/>
        <end position="144"/>
    </location>
</feature>
<evidence type="ECO:0000256" key="1">
    <source>
        <dbReference type="SAM" id="MobiDB-lite"/>
    </source>
</evidence>
<feature type="transmembrane region" description="Helical" evidence="2">
    <location>
        <begin position="45"/>
        <end position="68"/>
    </location>
</feature>
<sequence length="349" mass="38985">MFCISEFRCKWFVLIYIRTLGTASLSCVFKASVLPHGPFSVLHLPSADCCIFAVLLYPCCAVLLINMLSQRLFFTILMFLTTPPLTPTPAAEDDTTNATRKKKCPGCQRNHDIHTFGPPGRNCQGPVSPSSSSTHSPNRTRSSRVASPIDSGKNPNTVAMSDEQLNQYRQHLQLLKNQESELLESIRLEQENYLREENTLKDEIQRQTEKLERLKAARNRPSRPATPPANQNNIPRSGETRSTESAIFKSSDNMSTLLHRPLLSHQQTSAGASFGFAATGATVPLLNPGLNGQDPSFVNRQFTQNELFLRPTRTNDITRDFASSLLADVQFYREATYCCQYPQGLPYAP</sequence>
<dbReference type="EnsemblMetazoa" id="CLYHEMT020466.1">
    <property type="protein sequence ID" value="CLYHEMP020466.1"/>
    <property type="gene ID" value="CLYHEMG020466"/>
</dbReference>
<evidence type="ECO:0000256" key="2">
    <source>
        <dbReference type="SAM" id="Phobius"/>
    </source>
</evidence>
<accession>A0A7M6DPK3</accession>
<keyword evidence="2" id="KW-0472">Membrane</keyword>
<reference evidence="3" key="1">
    <citation type="submission" date="2021-01" db="UniProtKB">
        <authorList>
            <consortium name="EnsemblMetazoa"/>
        </authorList>
    </citation>
    <scope>IDENTIFICATION</scope>
</reference>